<evidence type="ECO:0000313" key="8">
    <source>
        <dbReference type="Proteomes" id="UP001212411"/>
    </source>
</evidence>
<feature type="domain" description="Prephenate dehydratase" evidence="6">
    <location>
        <begin position="5"/>
        <end position="180"/>
    </location>
</feature>
<keyword evidence="4" id="KW-0456">Lyase</keyword>
<dbReference type="PANTHER" id="PTHR21022">
    <property type="entry name" value="PREPHENATE DEHYDRATASE P PROTEIN"/>
    <property type="match status" value="1"/>
</dbReference>
<dbReference type="PROSITE" id="PS51171">
    <property type="entry name" value="PREPHENATE_DEHYDR_3"/>
    <property type="match status" value="1"/>
</dbReference>
<dbReference type="GO" id="GO:0005737">
    <property type="term" value="C:cytoplasm"/>
    <property type="evidence" value="ECO:0007669"/>
    <property type="project" value="TreeGrafter"/>
</dbReference>
<dbReference type="CDD" id="cd13532">
    <property type="entry name" value="PBP2_PDT_like"/>
    <property type="match status" value="1"/>
</dbReference>
<organism evidence="7 8">
    <name type="scientific">Schizosaccharomyces osmophilus</name>
    <dbReference type="NCBI Taxonomy" id="2545709"/>
    <lineage>
        <taxon>Eukaryota</taxon>
        <taxon>Fungi</taxon>
        <taxon>Dikarya</taxon>
        <taxon>Ascomycota</taxon>
        <taxon>Taphrinomycotina</taxon>
        <taxon>Schizosaccharomycetes</taxon>
        <taxon>Schizosaccharomycetales</taxon>
        <taxon>Schizosaccharomycetaceae</taxon>
        <taxon>Schizosaccharomyces</taxon>
    </lineage>
</organism>
<keyword evidence="2" id="KW-0057">Aromatic amino acid biosynthesis</keyword>
<dbReference type="Proteomes" id="UP001212411">
    <property type="component" value="Chromosome 1"/>
</dbReference>
<dbReference type="EMBL" id="CP115611">
    <property type="protein sequence ID" value="WBW71194.1"/>
    <property type="molecule type" value="Genomic_DNA"/>
</dbReference>
<dbReference type="PANTHER" id="PTHR21022:SF19">
    <property type="entry name" value="PREPHENATE DEHYDRATASE-RELATED"/>
    <property type="match status" value="1"/>
</dbReference>
<keyword evidence="3" id="KW-0584">Phenylalanine biosynthesis</keyword>
<dbReference type="AlphaFoldDB" id="A0AAF0AUS7"/>
<evidence type="ECO:0000256" key="5">
    <source>
        <dbReference type="ARBA" id="ARBA00029440"/>
    </source>
</evidence>
<evidence type="ECO:0000256" key="3">
    <source>
        <dbReference type="ARBA" id="ARBA00023222"/>
    </source>
</evidence>
<name>A0AAF0AUS7_9SCHI</name>
<dbReference type="GeneID" id="80874561"/>
<dbReference type="KEGG" id="som:SOMG_01079"/>
<dbReference type="Gene3D" id="3.30.70.260">
    <property type="match status" value="1"/>
</dbReference>
<evidence type="ECO:0000313" key="7">
    <source>
        <dbReference type="EMBL" id="WBW71194.1"/>
    </source>
</evidence>
<dbReference type="GO" id="GO:0009094">
    <property type="term" value="P:L-phenylalanine biosynthetic process"/>
    <property type="evidence" value="ECO:0007669"/>
    <property type="project" value="UniProtKB-KW"/>
</dbReference>
<dbReference type="SUPFAM" id="SSF53850">
    <property type="entry name" value="Periplasmic binding protein-like II"/>
    <property type="match status" value="1"/>
</dbReference>
<dbReference type="RefSeq" id="XP_056035437.1">
    <property type="nucleotide sequence ID" value="XM_056179872.1"/>
</dbReference>
<comment type="pathway">
    <text evidence="5">Amino-acid biosynthesis.</text>
</comment>
<evidence type="ECO:0000256" key="2">
    <source>
        <dbReference type="ARBA" id="ARBA00023141"/>
    </source>
</evidence>
<keyword evidence="1" id="KW-0028">Amino-acid biosynthesis</keyword>
<sequence>MNSVKVGFLGPKGTFSNKAALLAKPDAIHISLPTLAAVVEAIESHQVNLGLLPIENSTNGSVIPAYDLLKYNKDIVVLDEILVPVHHCIVGHSLNNANRLLSHPQAFGQCTKWIKDNLPGVTAVPVNSTSHAAEIASNDQTGSTLAISSQFCADAYNYKVLVKDVEDDQNNCTRFLLLTSRVSNTIPIAPECTREKKTFLQFTVSHTKKLNYIFQMLLQENSAFTNLVTRPSCQNPWTYVYFIECVGLSQTLLLRIESVCDEFSFMGSYENKTTKVV</sequence>
<gene>
    <name evidence="7" type="primary">pha2</name>
    <name evidence="7" type="ORF">SOMG_01079</name>
</gene>
<dbReference type="Gene3D" id="3.40.190.10">
    <property type="entry name" value="Periplasmic binding protein-like II"/>
    <property type="match status" value="2"/>
</dbReference>
<protein>
    <submittedName>
        <fullName evidence="7">Phrenate dehydratase</fullName>
    </submittedName>
</protein>
<evidence type="ECO:0000256" key="4">
    <source>
        <dbReference type="ARBA" id="ARBA00023239"/>
    </source>
</evidence>
<evidence type="ECO:0000256" key="1">
    <source>
        <dbReference type="ARBA" id="ARBA00022605"/>
    </source>
</evidence>
<proteinExistence type="predicted"/>
<dbReference type="InterPro" id="IPR001086">
    <property type="entry name" value="Preph_deHydtase"/>
</dbReference>
<dbReference type="Pfam" id="PF00800">
    <property type="entry name" value="PDT"/>
    <property type="match status" value="1"/>
</dbReference>
<evidence type="ECO:0000259" key="6">
    <source>
        <dbReference type="PROSITE" id="PS51171"/>
    </source>
</evidence>
<dbReference type="GO" id="GO:0004664">
    <property type="term" value="F:prephenate dehydratase activity"/>
    <property type="evidence" value="ECO:0007669"/>
    <property type="project" value="InterPro"/>
</dbReference>
<keyword evidence="8" id="KW-1185">Reference proteome</keyword>
<accession>A0AAF0AUS7</accession>
<reference evidence="7 8" key="1">
    <citation type="journal article" date="2023" name="G3 (Bethesda)">
        <title>A high-quality reference genome for the fission yeast Schizosaccharomyces osmophilus.</title>
        <authorList>
            <person name="Jia G.S."/>
            <person name="Zhang W.C."/>
            <person name="Liang Y."/>
            <person name="Liu X.H."/>
            <person name="Rhind N."/>
            <person name="Pidoux A."/>
            <person name="Brysch-Herzberg M."/>
            <person name="Du L.L."/>
        </authorList>
    </citation>
    <scope>NUCLEOTIDE SEQUENCE [LARGE SCALE GENOMIC DNA]</scope>
    <source>
        <strain evidence="7 8">CBS 15793</strain>
    </source>
</reference>